<organism evidence="1">
    <name type="scientific">marine sediment metagenome</name>
    <dbReference type="NCBI Taxonomy" id="412755"/>
    <lineage>
        <taxon>unclassified sequences</taxon>
        <taxon>metagenomes</taxon>
        <taxon>ecological metagenomes</taxon>
    </lineage>
</organism>
<accession>X0U929</accession>
<sequence>MKRRKNPNKLRELAESLVAFAKVNGADEMEISVSDG</sequence>
<comment type="caution">
    <text evidence="1">The sequence shown here is derived from an EMBL/GenBank/DDBJ whole genome shotgun (WGS) entry which is preliminary data.</text>
</comment>
<proteinExistence type="predicted"/>
<protein>
    <submittedName>
        <fullName evidence="1">Uncharacterized protein</fullName>
    </submittedName>
</protein>
<dbReference type="EMBL" id="BARS01018560">
    <property type="protein sequence ID" value="GAF95846.1"/>
    <property type="molecule type" value="Genomic_DNA"/>
</dbReference>
<feature type="non-terminal residue" evidence="1">
    <location>
        <position position="36"/>
    </location>
</feature>
<name>X0U929_9ZZZZ</name>
<gene>
    <name evidence="1" type="ORF">S01H1_30193</name>
</gene>
<evidence type="ECO:0000313" key="1">
    <source>
        <dbReference type="EMBL" id="GAF95846.1"/>
    </source>
</evidence>
<dbReference type="AlphaFoldDB" id="X0U929"/>
<reference evidence="1" key="1">
    <citation type="journal article" date="2014" name="Front. Microbiol.">
        <title>High frequency of phylogenetically diverse reductive dehalogenase-homologous genes in deep subseafloor sedimentary metagenomes.</title>
        <authorList>
            <person name="Kawai M."/>
            <person name="Futagami T."/>
            <person name="Toyoda A."/>
            <person name="Takaki Y."/>
            <person name="Nishi S."/>
            <person name="Hori S."/>
            <person name="Arai W."/>
            <person name="Tsubouchi T."/>
            <person name="Morono Y."/>
            <person name="Uchiyama I."/>
            <person name="Ito T."/>
            <person name="Fujiyama A."/>
            <person name="Inagaki F."/>
            <person name="Takami H."/>
        </authorList>
    </citation>
    <scope>NUCLEOTIDE SEQUENCE</scope>
    <source>
        <strain evidence="1">Expedition CK06-06</strain>
    </source>
</reference>